<protein>
    <submittedName>
        <fullName evidence="2">Uncharacterized protein</fullName>
    </submittedName>
</protein>
<comment type="caution">
    <text evidence="2">The sequence shown here is derived from an EMBL/GenBank/DDBJ whole genome shotgun (WGS) entry which is preliminary data.</text>
</comment>
<reference evidence="2" key="1">
    <citation type="submission" date="2022-07" db="EMBL/GenBank/DDBJ databases">
        <title>Genome Sequence of Physisporinus lineatus.</title>
        <authorList>
            <person name="Buettner E."/>
        </authorList>
    </citation>
    <scope>NUCLEOTIDE SEQUENCE</scope>
    <source>
        <strain evidence="2">VT162</strain>
    </source>
</reference>
<organism evidence="2 3">
    <name type="scientific">Meripilus lineatus</name>
    <dbReference type="NCBI Taxonomy" id="2056292"/>
    <lineage>
        <taxon>Eukaryota</taxon>
        <taxon>Fungi</taxon>
        <taxon>Dikarya</taxon>
        <taxon>Basidiomycota</taxon>
        <taxon>Agaricomycotina</taxon>
        <taxon>Agaricomycetes</taxon>
        <taxon>Polyporales</taxon>
        <taxon>Meripilaceae</taxon>
        <taxon>Meripilus</taxon>
    </lineage>
</organism>
<dbReference type="AlphaFoldDB" id="A0AAD5UZ26"/>
<evidence type="ECO:0000313" key="2">
    <source>
        <dbReference type="EMBL" id="KAJ3480291.1"/>
    </source>
</evidence>
<evidence type="ECO:0000313" key="3">
    <source>
        <dbReference type="Proteomes" id="UP001212997"/>
    </source>
</evidence>
<proteinExistence type="predicted"/>
<feature type="region of interest" description="Disordered" evidence="1">
    <location>
        <begin position="140"/>
        <end position="200"/>
    </location>
</feature>
<accession>A0AAD5UZ26</accession>
<keyword evidence="3" id="KW-1185">Reference proteome</keyword>
<feature type="compositionally biased region" description="Basic residues" evidence="1">
    <location>
        <begin position="173"/>
        <end position="182"/>
    </location>
</feature>
<dbReference type="EMBL" id="JANAWD010000384">
    <property type="protein sequence ID" value="KAJ3480291.1"/>
    <property type="molecule type" value="Genomic_DNA"/>
</dbReference>
<dbReference type="Gene3D" id="3.60.130.30">
    <property type="match status" value="1"/>
</dbReference>
<name>A0AAD5UZ26_9APHY</name>
<dbReference type="Proteomes" id="UP001212997">
    <property type="component" value="Unassembled WGS sequence"/>
</dbReference>
<sequence length="558" mass="62667">MMKKGVVLGQAADTHSARLPQGMIAADGTSSRPSVEEVHYVRGAYRDGNIGRYENEASVRRQHQPIGMEVASTSPYVPRRRQMETPAHDMILVDVDVEAVLELALSQAQGLPPMTHDTWTPGEILQDALHGFAHLEEMEPHHEGYPNWPPANPSADPAEAWAEVSPSREPNKRNKRRKRQRQRLQEQGNGNDPESEPVIMHDRRFKPWVSRKNRSLPKIEITTDLASIRTCRGAYRGLDHPALQSVKPMRELLQRLKVVNWGGIDPQWLVDRFNRIIGVLAGRPSDPSFNKTYLDAVAALMKAAEMIRVLCSKCAKRSWANHCNACKNRRGNYKAISVGMSHGGGQGGPTMLAVEPGPTSDAVNELLQNQAVRKMIGFADQVFGLHGPNMYKEYKDTMKKLYENDPENLHQLFESVFPAFTFNLGPRTVTVEHYDSRNKPNGWIAVTSLGNYNPDKGGHIILREFGLMVRFPPGSTILFPSAIIRHGNAPIQQGEFRMSITSYAAGALFQYVDYGFQLKSEAQKRDPELYERLEAKLDGAWEKAVQISNSYFTFFDTA</sequence>
<gene>
    <name evidence="2" type="ORF">NLI96_g8457</name>
</gene>
<evidence type="ECO:0000256" key="1">
    <source>
        <dbReference type="SAM" id="MobiDB-lite"/>
    </source>
</evidence>